<evidence type="ECO:0000313" key="2">
    <source>
        <dbReference type="EMBL" id="VFQ83150.1"/>
    </source>
</evidence>
<organism evidence="2 3">
    <name type="scientific">Cuscuta campestris</name>
    <dbReference type="NCBI Taxonomy" id="132261"/>
    <lineage>
        <taxon>Eukaryota</taxon>
        <taxon>Viridiplantae</taxon>
        <taxon>Streptophyta</taxon>
        <taxon>Embryophyta</taxon>
        <taxon>Tracheophyta</taxon>
        <taxon>Spermatophyta</taxon>
        <taxon>Magnoliopsida</taxon>
        <taxon>eudicotyledons</taxon>
        <taxon>Gunneridae</taxon>
        <taxon>Pentapetalae</taxon>
        <taxon>asterids</taxon>
        <taxon>lamiids</taxon>
        <taxon>Solanales</taxon>
        <taxon>Convolvulaceae</taxon>
        <taxon>Cuscuteae</taxon>
        <taxon>Cuscuta</taxon>
        <taxon>Cuscuta subgen. Grammica</taxon>
        <taxon>Cuscuta sect. Cleistogrammica</taxon>
    </lineage>
</organism>
<accession>A0A484M2U7</accession>
<feature type="compositionally biased region" description="Acidic residues" evidence="1">
    <location>
        <begin position="8"/>
        <end position="20"/>
    </location>
</feature>
<keyword evidence="3" id="KW-1185">Reference proteome</keyword>
<evidence type="ECO:0000256" key="1">
    <source>
        <dbReference type="SAM" id="MobiDB-lite"/>
    </source>
</evidence>
<dbReference type="Proteomes" id="UP000595140">
    <property type="component" value="Unassembled WGS sequence"/>
</dbReference>
<dbReference type="OrthoDB" id="1750597at2759"/>
<gene>
    <name evidence="2" type="ORF">CCAM_LOCUS24926</name>
</gene>
<feature type="region of interest" description="Disordered" evidence="1">
    <location>
        <begin position="1"/>
        <end position="40"/>
    </location>
</feature>
<name>A0A484M2U7_9ASTE</name>
<reference evidence="2 3" key="1">
    <citation type="submission" date="2018-04" db="EMBL/GenBank/DDBJ databases">
        <authorList>
            <person name="Vogel A."/>
        </authorList>
    </citation>
    <scope>NUCLEOTIDE SEQUENCE [LARGE SCALE GENOMIC DNA]</scope>
</reference>
<dbReference type="EMBL" id="OOIL02002558">
    <property type="protein sequence ID" value="VFQ83150.1"/>
    <property type="molecule type" value="Genomic_DNA"/>
</dbReference>
<feature type="compositionally biased region" description="Low complexity" evidence="1">
    <location>
        <begin position="23"/>
        <end position="34"/>
    </location>
</feature>
<proteinExistence type="predicted"/>
<sequence length="87" mass="9858">MKLTMLDTPEESDEELDEEVQATGNSSNITNGSSCDKGTSDFKVDIPTYEGKNDPDKFLKWLETVERVFDFKDVPEEKKVKLVALKL</sequence>
<dbReference type="AlphaFoldDB" id="A0A484M2U7"/>
<protein>
    <submittedName>
        <fullName evidence="2">Uncharacterized protein</fullName>
    </submittedName>
</protein>
<evidence type="ECO:0000313" key="3">
    <source>
        <dbReference type="Proteomes" id="UP000595140"/>
    </source>
</evidence>